<feature type="signal peptide" evidence="4">
    <location>
        <begin position="1"/>
        <end position="26"/>
    </location>
</feature>
<feature type="chain" id="PRO_5038681816" evidence="4">
    <location>
        <begin position="27"/>
        <end position="144"/>
    </location>
</feature>
<dbReference type="STRING" id="710685.MycrhN_2748"/>
<proteinExistence type="predicted"/>
<evidence type="ECO:0000256" key="1">
    <source>
        <dbReference type="ARBA" id="ARBA00022723"/>
    </source>
</evidence>
<organism evidence="5 6">
    <name type="scientific">Mycolicibacterium rhodesiae (strain NBB3)</name>
    <name type="common">Mycobacterium rhodesiae</name>
    <dbReference type="NCBI Taxonomy" id="710685"/>
    <lineage>
        <taxon>Bacteria</taxon>
        <taxon>Bacillati</taxon>
        <taxon>Actinomycetota</taxon>
        <taxon>Actinomycetes</taxon>
        <taxon>Mycobacteriales</taxon>
        <taxon>Mycobacteriaceae</taxon>
        <taxon>Mycolicibacterium</taxon>
    </lineage>
</organism>
<dbReference type="InterPro" id="IPR008972">
    <property type="entry name" value="Cupredoxin"/>
</dbReference>
<evidence type="ECO:0000313" key="6">
    <source>
        <dbReference type="Proteomes" id="UP000005442"/>
    </source>
</evidence>
<dbReference type="PATRIC" id="fig|710685.3.peg.2737"/>
<dbReference type="HOGENOM" id="CLU_134259_0_0_11"/>
<dbReference type="EMBL" id="CP003169">
    <property type="protein sequence ID" value="AEV73328.1"/>
    <property type="molecule type" value="Genomic_DNA"/>
</dbReference>
<dbReference type="AlphaFoldDB" id="G8RH24"/>
<evidence type="ECO:0000256" key="3">
    <source>
        <dbReference type="SAM" id="MobiDB-lite"/>
    </source>
</evidence>
<reference evidence="5 6" key="1">
    <citation type="submission" date="2011-12" db="EMBL/GenBank/DDBJ databases">
        <title>Complete sequence of Mycobacterium rhodesiae NBB3.</title>
        <authorList>
            <consortium name="US DOE Joint Genome Institute"/>
            <person name="Lucas S."/>
            <person name="Han J."/>
            <person name="Lapidus A."/>
            <person name="Cheng J.-F."/>
            <person name="Goodwin L."/>
            <person name="Pitluck S."/>
            <person name="Peters L."/>
            <person name="Mikhailova N."/>
            <person name="Gu W."/>
            <person name="Detter J.C."/>
            <person name="Han C."/>
            <person name="Tapia R."/>
            <person name="Land M."/>
            <person name="Hauser L."/>
            <person name="Kyrpides N."/>
            <person name="Ivanova N."/>
            <person name="Pagani I."/>
            <person name="Mattes T."/>
            <person name="Holmes A."/>
            <person name="Rutledge P."/>
            <person name="Paulsen I."/>
            <person name="Coleman N."/>
            <person name="Woyke T."/>
        </authorList>
    </citation>
    <scope>NUCLEOTIDE SEQUENCE [LARGE SCALE GENOMIC DNA]</scope>
    <source>
        <strain evidence="5 6">NBB3</strain>
    </source>
</reference>
<feature type="compositionally biased region" description="Low complexity" evidence="3">
    <location>
        <begin position="28"/>
        <end position="51"/>
    </location>
</feature>
<name>G8RH24_MYCRN</name>
<dbReference type="OrthoDB" id="7431902at2"/>
<evidence type="ECO:0000256" key="2">
    <source>
        <dbReference type="ARBA" id="ARBA00023008"/>
    </source>
</evidence>
<gene>
    <name evidence="5" type="ordered locus">MycrhN_2748</name>
</gene>
<evidence type="ECO:0000313" key="5">
    <source>
        <dbReference type="EMBL" id="AEV73328.1"/>
    </source>
</evidence>
<accession>G8RH24</accession>
<dbReference type="InterPro" id="IPR028871">
    <property type="entry name" value="BlueCu_1_BS"/>
</dbReference>
<dbReference type="Gene3D" id="2.60.40.420">
    <property type="entry name" value="Cupredoxins - blue copper proteins"/>
    <property type="match status" value="1"/>
</dbReference>
<keyword evidence="2" id="KW-0186">Copper</keyword>
<dbReference type="GO" id="GO:0046872">
    <property type="term" value="F:metal ion binding"/>
    <property type="evidence" value="ECO:0007669"/>
    <property type="project" value="UniProtKB-KW"/>
</dbReference>
<evidence type="ECO:0000256" key="4">
    <source>
        <dbReference type="SAM" id="SignalP"/>
    </source>
</evidence>
<dbReference type="eggNOG" id="COG4454">
    <property type="taxonomic scope" value="Bacteria"/>
</dbReference>
<dbReference type="InterPro" id="IPR033138">
    <property type="entry name" value="Cu_oxidase_CS"/>
</dbReference>
<keyword evidence="4" id="KW-0732">Signal</keyword>
<dbReference type="SUPFAM" id="SSF49503">
    <property type="entry name" value="Cupredoxins"/>
    <property type="match status" value="1"/>
</dbReference>
<dbReference type="KEGG" id="mrh:MycrhN_2748"/>
<dbReference type="PROSITE" id="PS00196">
    <property type="entry name" value="COPPER_BLUE"/>
    <property type="match status" value="1"/>
</dbReference>
<dbReference type="Proteomes" id="UP000005442">
    <property type="component" value="Chromosome"/>
</dbReference>
<dbReference type="PROSITE" id="PS00079">
    <property type="entry name" value="MULTICOPPER_OXIDASE1"/>
    <property type="match status" value="1"/>
</dbReference>
<feature type="region of interest" description="Disordered" evidence="3">
    <location>
        <begin position="28"/>
        <end position="54"/>
    </location>
</feature>
<keyword evidence="6" id="KW-1185">Reference proteome</keyword>
<sequence length="144" mass="14578">MRHPLPTSAQLVATLAAAGIAVTACGGGTTNSSTTSAPAAPTAAEQPATTASGPPVQVQLNEFTIQLPQQNFRPGTYTFAASNEGQAPHALEIEGPGLEQATDTLSAGQSADLTVTLQPGSYKVYCPVGNHDEQGMNTTINVSG</sequence>
<protein>
    <submittedName>
        <fullName evidence="5">Putative copper-binding protein</fullName>
    </submittedName>
</protein>
<dbReference type="PROSITE" id="PS51257">
    <property type="entry name" value="PROKAR_LIPOPROTEIN"/>
    <property type="match status" value="1"/>
</dbReference>
<keyword evidence="1" id="KW-0479">Metal-binding</keyword>